<feature type="compositionally biased region" description="Basic residues" evidence="1">
    <location>
        <begin position="164"/>
        <end position="177"/>
    </location>
</feature>
<organism evidence="3 4">
    <name type="scientific">Trametes pubescens</name>
    <name type="common">White-rot fungus</name>
    <dbReference type="NCBI Taxonomy" id="154538"/>
    <lineage>
        <taxon>Eukaryota</taxon>
        <taxon>Fungi</taxon>
        <taxon>Dikarya</taxon>
        <taxon>Basidiomycota</taxon>
        <taxon>Agaricomycotina</taxon>
        <taxon>Agaricomycetes</taxon>
        <taxon>Polyporales</taxon>
        <taxon>Polyporaceae</taxon>
        <taxon>Trametes</taxon>
    </lineage>
</organism>
<dbReference type="STRING" id="154538.A0A1M2VSG5"/>
<evidence type="ECO:0000256" key="1">
    <source>
        <dbReference type="SAM" id="MobiDB-lite"/>
    </source>
</evidence>
<comment type="caution">
    <text evidence="3">The sequence shown here is derived from an EMBL/GenBank/DDBJ whole genome shotgun (WGS) entry which is preliminary data.</text>
</comment>
<dbReference type="EMBL" id="MNAD01000773">
    <property type="protein sequence ID" value="OJT10516.1"/>
    <property type="molecule type" value="Genomic_DNA"/>
</dbReference>
<feature type="compositionally biased region" description="Basic and acidic residues" evidence="1">
    <location>
        <begin position="83"/>
        <end position="98"/>
    </location>
</feature>
<gene>
    <name evidence="3" type="ORF">TRAPUB_12954</name>
</gene>
<feature type="domain" description="WKF" evidence="2">
    <location>
        <begin position="225"/>
        <end position="285"/>
    </location>
</feature>
<dbReference type="AlphaFoldDB" id="A0A1M2VSG5"/>
<proteinExistence type="predicted"/>
<dbReference type="Proteomes" id="UP000184267">
    <property type="component" value="Unassembled WGS sequence"/>
</dbReference>
<dbReference type="PANTHER" id="PTHR22306:SF2">
    <property type="entry name" value="CHROMOSOME 7 OPEN READING FRAME 50"/>
    <property type="match status" value="1"/>
</dbReference>
<dbReference type="Pfam" id="PF10180">
    <property type="entry name" value="WKF"/>
    <property type="match status" value="1"/>
</dbReference>
<dbReference type="OMA" id="WLIRNIW"/>
<dbReference type="OrthoDB" id="10261563at2759"/>
<sequence>MAADTPEKSARKHKKAKAQEDAPPADEVVETRLEKPRKSKKTRTDTPAEGDSQETADTRAAVSTAEDNTAPKKDKKSKKRKHAEAEAKLAEGDGEKPEKKKKREQVDAPVLEDVEQSPAAESKSSKKSKSKKRKTEESEEATNAGEAVAGDSDGDPAAQSEARPRKREKRDKKRVKNPARDAQVGEDAASSSKPQKKRKHCSASGFLDPTGDEALSEQAQKALDYAFTQFEEPDSWKFNKARQNWIIRNVWSEEAIPDAYLPLASKYLQGVQGGAREALLKSCQEAIDAPQPTAEPVVEESKAVPAESESTQDSPTKRTVKFEVPVAPSSSTTANDTKRKRAADLLAILKSNATP</sequence>
<evidence type="ECO:0000313" key="4">
    <source>
        <dbReference type="Proteomes" id="UP000184267"/>
    </source>
</evidence>
<dbReference type="PANTHER" id="PTHR22306">
    <property type="entry name" value="CHROMOSOME 7 OPEN READING FRAME 50"/>
    <property type="match status" value="1"/>
</dbReference>
<protein>
    <recommendedName>
        <fullName evidence="2">WKF domain-containing protein</fullName>
    </recommendedName>
</protein>
<evidence type="ECO:0000313" key="3">
    <source>
        <dbReference type="EMBL" id="OJT10516.1"/>
    </source>
</evidence>
<name>A0A1M2VSG5_TRAPU</name>
<feature type="compositionally biased region" description="Basic and acidic residues" evidence="1">
    <location>
        <begin position="29"/>
        <end position="46"/>
    </location>
</feature>
<feature type="region of interest" description="Disordered" evidence="1">
    <location>
        <begin position="289"/>
        <end position="338"/>
    </location>
</feature>
<dbReference type="InterPro" id="IPR019327">
    <property type="entry name" value="WKF"/>
</dbReference>
<feature type="compositionally biased region" description="Basic residues" evidence="1">
    <location>
        <begin position="73"/>
        <end position="82"/>
    </location>
</feature>
<keyword evidence="4" id="KW-1185">Reference proteome</keyword>
<feature type="region of interest" description="Disordered" evidence="1">
    <location>
        <begin position="1"/>
        <end position="215"/>
    </location>
</feature>
<accession>A0A1M2VSG5</accession>
<evidence type="ECO:0000259" key="2">
    <source>
        <dbReference type="Pfam" id="PF10180"/>
    </source>
</evidence>
<reference evidence="3 4" key="1">
    <citation type="submission" date="2016-10" db="EMBL/GenBank/DDBJ databases">
        <title>Genome sequence of the basidiomycete white-rot fungus Trametes pubescens.</title>
        <authorList>
            <person name="Makela M.R."/>
            <person name="Granchi Z."/>
            <person name="Peng M."/>
            <person name="De Vries R.P."/>
            <person name="Grigoriev I."/>
            <person name="Riley R."/>
            <person name="Hilden K."/>
        </authorList>
    </citation>
    <scope>NUCLEOTIDE SEQUENCE [LARGE SCALE GENOMIC DNA]</scope>
    <source>
        <strain evidence="3 4">FBCC735</strain>
    </source>
</reference>